<accession>A0A936NCN2</accession>
<comment type="caution">
    <text evidence="1">The sequence shown here is derived from an EMBL/GenBank/DDBJ whole genome shotgun (WGS) entry which is preliminary data.</text>
</comment>
<protein>
    <submittedName>
        <fullName evidence="1">Uncharacterized protein</fullName>
    </submittedName>
</protein>
<dbReference type="AlphaFoldDB" id="A0A936NCN2"/>
<reference evidence="1 2" key="1">
    <citation type="submission" date="2020-10" db="EMBL/GenBank/DDBJ databases">
        <title>Connecting structure to function with the recovery of over 1000 high-quality activated sludge metagenome-assembled genomes encoding full-length rRNA genes using long-read sequencing.</title>
        <authorList>
            <person name="Singleton C.M."/>
            <person name="Petriglieri F."/>
            <person name="Kristensen J.M."/>
            <person name="Kirkegaard R.H."/>
            <person name="Michaelsen T.Y."/>
            <person name="Andersen M.H."/>
            <person name="Karst S.M."/>
            <person name="Dueholm M.S."/>
            <person name="Nielsen P.H."/>
            <person name="Albertsen M."/>
        </authorList>
    </citation>
    <scope>NUCLEOTIDE SEQUENCE [LARGE SCALE GENOMIC DNA]</scope>
    <source>
        <strain evidence="1">Lyne_18-Q3-R50-59_MAXAC.006</strain>
    </source>
</reference>
<organism evidence="1 2">
    <name type="scientific">Candidatus Neomicrothrix subdominans</name>
    <dbReference type="NCBI Taxonomy" id="2954438"/>
    <lineage>
        <taxon>Bacteria</taxon>
        <taxon>Bacillati</taxon>
        <taxon>Actinomycetota</taxon>
        <taxon>Acidimicrobiia</taxon>
        <taxon>Acidimicrobiales</taxon>
        <taxon>Microthrixaceae</taxon>
        <taxon>Candidatus Neomicrothrix</taxon>
    </lineage>
</organism>
<name>A0A936NCN2_9ACTN</name>
<dbReference type="InterPro" id="IPR029060">
    <property type="entry name" value="PIN-like_dom_sf"/>
</dbReference>
<evidence type="ECO:0000313" key="1">
    <source>
        <dbReference type="EMBL" id="MBK9297875.1"/>
    </source>
</evidence>
<dbReference type="SUPFAM" id="SSF88723">
    <property type="entry name" value="PIN domain-like"/>
    <property type="match status" value="1"/>
</dbReference>
<sequence length="150" mass="16553">MTYLLDTSAIIGWLERSDSSLPSLIAASDSALYHPVALGELYAGIERAGTSPEREMRTNTLRFTVQRLEQIGEHALPAEQFGFLTARFGRKLSHNVYWTVASAIAAGGLTLVTEDVKLFDIVTSTQFLEALDERAWLPPPCELVESQAVR</sequence>
<dbReference type="Proteomes" id="UP000727993">
    <property type="component" value="Unassembled WGS sequence"/>
</dbReference>
<proteinExistence type="predicted"/>
<dbReference type="Gene3D" id="3.40.50.1010">
    <property type="entry name" value="5'-nuclease"/>
    <property type="match status" value="1"/>
</dbReference>
<dbReference type="EMBL" id="JADJZA010000007">
    <property type="protein sequence ID" value="MBK9297875.1"/>
    <property type="molecule type" value="Genomic_DNA"/>
</dbReference>
<evidence type="ECO:0000313" key="2">
    <source>
        <dbReference type="Proteomes" id="UP000727993"/>
    </source>
</evidence>
<gene>
    <name evidence="1" type="ORF">IPN02_13795</name>
</gene>